<dbReference type="InterPro" id="IPR000157">
    <property type="entry name" value="TIR_dom"/>
</dbReference>
<dbReference type="Pfam" id="PF13374">
    <property type="entry name" value="TPR_10"/>
    <property type="match status" value="1"/>
</dbReference>
<dbReference type="RefSeq" id="WP_222980909.1">
    <property type="nucleotide sequence ID" value="NZ_JAINVZ010000022.1"/>
</dbReference>
<protein>
    <submittedName>
        <fullName evidence="4">Toll/interleukin-1 receptor domain-containing protein</fullName>
    </submittedName>
</protein>
<feature type="domain" description="NB-ARC" evidence="2">
    <location>
        <begin position="181"/>
        <end position="327"/>
    </location>
</feature>
<proteinExistence type="predicted"/>
<dbReference type="NCBIfam" id="NF040586">
    <property type="entry name" value="FxSxx_TPR"/>
    <property type="match status" value="1"/>
</dbReference>
<dbReference type="EMBL" id="JAINVZ010000022">
    <property type="protein sequence ID" value="MBY8888176.1"/>
    <property type="molecule type" value="Genomic_DNA"/>
</dbReference>
<evidence type="ECO:0000259" key="2">
    <source>
        <dbReference type="Pfam" id="PF00931"/>
    </source>
</evidence>
<name>A0ABS7QY81_9ACTN</name>
<dbReference type="SUPFAM" id="SSF48452">
    <property type="entry name" value="TPR-like"/>
    <property type="match status" value="3"/>
</dbReference>
<dbReference type="PANTHER" id="PTHR46082">
    <property type="entry name" value="ATP/GTP-BINDING PROTEIN-RELATED"/>
    <property type="match status" value="1"/>
</dbReference>
<evidence type="ECO:0000313" key="5">
    <source>
        <dbReference type="Proteomes" id="UP001198565"/>
    </source>
</evidence>
<sequence length="995" mass="111147">MAQRTSDGQEADHFTISHAGYNRPWATWIAHQLERLGHQTSLLRWDPPLSVPLTDALRDLLAAPGRVLLVLDDWYFSLGPRTDTEWTQALGEVVPADAERFAAVSVATRALPPTAAALRPVDLRDLDEHEARRRILRRLGIDPATQADEPAGAAVPRFPNDPPAVWNVPRRNVRFTGRDAVLEEIHRRFEEGGRQGARVALRGISGVGKSQIAIEYAHRFGNDYDIVWWANAGYRATAREQFADLAPRLDLPAGQELGERIRAVHEALRTGRPYRRWLIVLDSADDLTQIEDLVPEGNGHVLVTTLTQDWAAAGSVTEVEVAPFRREESVAYARRRAQRLTEPEADQLAEAVQDLPLLLNQTAAWLAANPMPAKDYIELIRRGEANQIGIRISSDYPMGFQTTWSITLNTLQDKHPETVELLHLLGLFSPEAIPVRLIESARPDSLPEHLAALAADPIRWHTALRRLSESTAVRMDYVEAHESEPFVDQVAMHRLYHGFLLSTLSEDRRETLAAVAARVLADADPRNPTDTRSWARYAELLPHLETAGVLSGTEPGSRELVLNCVEYLRVRGESRTGLRLCEQAVARWRPRLAPDDPDLLVLVHQHANMLRRAGRYQEAQAMGRAVVEQLSAERRPDDPDLLRAKNGLGGTLVALGAYQEAHDIFADSVRAWSEILGPESMRTMQDRSNLANVLALLGRYEESLAAHRDILLVRERALRPRHHRTLLSAQRYAWTLRLLGRYTEATSRQELNVRVLRQVMDRYTPQSLFAEHNLALCLRRGGDIAQAHTLMAGVVDRCVQRQGPRHPDTLLVQADYATFIRQHGDLDRARELATTVAERYRELTGPGHPFTVGTEGNVGLVLRAYGERDEALAAAERALHGMTEAVGAAHPWTLGCALNASGARSLAGDEEGALRLSRETVTLAKTSLGETHPLTLSCRAALADDLRALRRTQEASKVETETLQQLAETLGPQHPHTQSVRRRKRPYWDFEPQPG</sequence>
<dbReference type="Pfam" id="PF13676">
    <property type="entry name" value="TIR_2"/>
    <property type="match status" value="1"/>
</dbReference>
<keyword evidence="5" id="KW-1185">Reference proteome</keyword>
<dbReference type="InterPro" id="IPR053137">
    <property type="entry name" value="NLR-like"/>
</dbReference>
<dbReference type="InterPro" id="IPR027417">
    <property type="entry name" value="P-loop_NTPase"/>
</dbReference>
<evidence type="ECO:0000259" key="3">
    <source>
        <dbReference type="Pfam" id="PF13676"/>
    </source>
</evidence>
<accession>A0ABS7QY81</accession>
<feature type="region of interest" description="Disordered" evidence="1">
    <location>
        <begin position="968"/>
        <end position="995"/>
    </location>
</feature>
<feature type="domain" description="TIR" evidence="3">
    <location>
        <begin position="14"/>
        <end position="135"/>
    </location>
</feature>
<dbReference type="InterPro" id="IPR011990">
    <property type="entry name" value="TPR-like_helical_dom_sf"/>
</dbReference>
<dbReference type="SUPFAM" id="SSF52540">
    <property type="entry name" value="P-loop containing nucleoside triphosphate hydrolases"/>
    <property type="match status" value="1"/>
</dbReference>
<reference evidence="4 5" key="1">
    <citation type="submission" date="2021-08" db="EMBL/GenBank/DDBJ databases">
        <title>Streptomyces sp. PTM05 isolated from lichen.</title>
        <authorList>
            <person name="Somphong A."/>
            <person name="Phongsopitanun W."/>
            <person name="Tanasupawat S."/>
        </authorList>
    </citation>
    <scope>NUCLEOTIDE SEQUENCE [LARGE SCALE GENOMIC DNA]</scope>
    <source>
        <strain evidence="4 5">Ptm05</strain>
    </source>
</reference>
<gene>
    <name evidence="4" type="ORF">K7472_25545</name>
</gene>
<dbReference type="PANTHER" id="PTHR46082:SF11">
    <property type="entry name" value="AAA+ ATPASE DOMAIN-CONTAINING PROTEIN-RELATED"/>
    <property type="match status" value="1"/>
</dbReference>
<organism evidence="4 5">
    <name type="scientific">Streptantibioticus parmotrematis</name>
    <dbReference type="NCBI Taxonomy" id="2873249"/>
    <lineage>
        <taxon>Bacteria</taxon>
        <taxon>Bacillati</taxon>
        <taxon>Actinomycetota</taxon>
        <taxon>Actinomycetes</taxon>
        <taxon>Kitasatosporales</taxon>
        <taxon>Streptomycetaceae</taxon>
        <taxon>Streptantibioticus</taxon>
    </lineage>
</organism>
<dbReference type="Pfam" id="PF00931">
    <property type="entry name" value="NB-ARC"/>
    <property type="match status" value="1"/>
</dbReference>
<dbReference type="Gene3D" id="1.25.40.10">
    <property type="entry name" value="Tetratricopeptide repeat domain"/>
    <property type="match status" value="2"/>
</dbReference>
<evidence type="ECO:0000256" key="1">
    <source>
        <dbReference type="SAM" id="MobiDB-lite"/>
    </source>
</evidence>
<keyword evidence="4" id="KW-0675">Receptor</keyword>
<evidence type="ECO:0000313" key="4">
    <source>
        <dbReference type="EMBL" id="MBY8888176.1"/>
    </source>
</evidence>
<dbReference type="InterPro" id="IPR002182">
    <property type="entry name" value="NB-ARC"/>
</dbReference>
<dbReference type="Gene3D" id="3.40.50.300">
    <property type="entry name" value="P-loop containing nucleotide triphosphate hydrolases"/>
    <property type="match status" value="1"/>
</dbReference>
<dbReference type="Proteomes" id="UP001198565">
    <property type="component" value="Unassembled WGS sequence"/>
</dbReference>
<dbReference type="Pfam" id="PF13424">
    <property type="entry name" value="TPR_12"/>
    <property type="match status" value="3"/>
</dbReference>
<comment type="caution">
    <text evidence="4">The sequence shown here is derived from an EMBL/GenBank/DDBJ whole genome shotgun (WGS) entry which is preliminary data.</text>
</comment>